<organism evidence="2 3">
    <name type="scientific">Arabis nemorensis</name>
    <dbReference type="NCBI Taxonomy" id="586526"/>
    <lineage>
        <taxon>Eukaryota</taxon>
        <taxon>Viridiplantae</taxon>
        <taxon>Streptophyta</taxon>
        <taxon>Embryophyta</taxon>
        <taxon>Tracheophyta</taxon>
        <taxon>Spermatophyta</taxon>
        <taxon>Magnoliopsida</taxon>
        <taxon>eudicotyledons</taxon>
        <taxon>Gunneridae</taxon>
        <taxon>Pentapetalae</taxon>
        <taxon>rosids</taxon>
        <taxon>malvids</taxon>
        <taxon>Brassicales</taxon>
        <taxon>Brassicaceae</taxon>
        <taxon>Arabideae</taxon>
        <taxon>Arabis</taxon>
    </lineage>
</organism>
<accession>A0A565BDR5</accession>
<feature type="region of interest" description="Disordered" evidence="1">
    <location>
        <begin position="1"/>
        <end position="23"/>
    </location>
</feature>
<dbReference type="EMBL" id="CABITT030000003">
    <property type="protein sequence ID" value="VVA99767.1"/>
    <property type="molecule type" value="Genomic_DNA"/>
</dbReference>
<evidence type="ECO:0000313" key="2">
    <source>
        <dbReference type="EMBL" id="VVA99767.1"/>
    </source>
</evidence>
<keyword evidence="3" id="KW-1185">Reference proteome</keyword>
<proteinExistence type="predicted"/>
<reference evidence="2" key="1">
    <citation type="submission" date="2019-07" db="EMBL/GenBank/DDBJ databases">
        <authorList>
            <person name="Dittberner H."/>
        </authorList>
    </citation>
    <scope>NUCLEOTIDE SEQUENCE [LARGE SCALE GENOMIC DNA]</scope>
</reference>
<dbReference type="Proteomes" id="UP000489600">
    <property type="component" value="Unassembled WGS sequence"/>
</dbReference>
<gene>
    <name evidence="2" type="ORF">ANE_LOCUS10212</name>
</gene>
<evidence type="ECO:0000313" key="3">
    <source>
        <dbReference type="Proteomes" id="UP000489600"/>
    </source>
</evidence>
<evidence type="ECO:0000256" key="1">
    <source>
        <dbReference type="SAM" id="MobiDB-lite"/>
    </source>
</evidence>
<comment type="caution">
    <text evidence="2">The sequence shown here is derived from an EMBL/GenBank/DDBJ whole genome shotgun (WGS) entry which is preliminary data.</text>
</comment>
<protein>
    <submittedName>
        <fullName evidence="2">Uncharacterized protein</fullName>
    </submittedName>
</protein>
<name>A0A565BDR5_9BRAS</name>
<sequence length="71" mass="7690">MMESSQARPSPPPKPPDPPDLTHAPSCSLSLFIFHHRLAQSASSLDLNYTGSRWGSRCSNVDGGFSSHHLS</sequence>
<feature type="compositionally biased region" description="Pro residues" evidence="1">
    <location>
        <begin position="9"/>
        <end position="19"/>
    </location>
</feature>
<dbReference type="AlphaFoldDB" id="A0A565BDR5"/>